<feature type="transmembrane region" description="Helical" evidence="1">
    <location>
        <begin position="6"/>
        <end position="29"/>
    </location>
</feature>
<keyword evidence="1" id="KW-0472">Membrane</keyword>
<name>A0A8S5U1Y9_9CAUD</name>
<sequence>MNVVNFIIANWDFILLVVAAVAAVVFAVFKGNKSVVMKMLYALVTEAEKNLGGGTGSLKLATVIETIYPKLPAVIKAFVTDAMLEKWVEEALAAAKTTWEKNAKIAEYIEKPVNENADTAPEE</sequence>
<evidence type="ECO:0000256" key="1">
    <source>
        <dbReference type="SAM" id="Phobius"/>
    </source>
</evidence>
<protein>
    <submittedName>
        <fullName evidence="2">Holin</fullName>
    </submittedName>
</protein>
<proteinExistence type="predicted"/>
<accession>A0A8S5U1Y9</accession>
<evidence type="ECO:0000313" key="2">
    <source>
        <dbReference type="EMBL" id="DAF88463.1"/>
    </source>
</evidence>
<keyword evidence="1" id="KW-1133">Transmembrane helix</keyword>
<organism evidence="2">
    <name type="scientific">Siphoviridae sp. ctdHi7</name>
    <dbReference type="NCBI Taxonomy" id="2825577"/>
    <lineage>
        <taxon>Viruses</taxon>
        <taxon>Duplodnaviria</taxon>
        <taxon>Heunggongvirae</taxon>
        <taxon>Uroviricota</taxon>
        <taxon>Caudoviricetes</taxon>
    </lineage>
</organism>
<reference evidence="2" key="1">
    <citation type="journal article" date="2021" name="Proc. Natl. Acad. Sci. U.S.A.">
        <title>A Catalog of Tens of Thousands of Viruses from Human Metagenomes Reveals Hidden Associations with Chronic Diseases.</title>
        <authorList>
            <person name="Tisza M.J."/>
            <person name="Buck C.B."/>
        </authorList>
    </citation>
    <scope>NUCLEOTIDE SEQUENCE</scope>
    <source>
        <strain evidence="2">CtdHi7</strain>
    </source>
</reference>
<keyword evidence="1" id="KW-0812">Transmembrane</keyword>
<dbReference type="EMBL" id="BK015985">
    <property type="protein sequence ID" value="DAF88463.1"/>
    <property type="molecule type" value="Genomic_DNA"/>
</dbReference>